<organism evidence="1 2">
    <name type="scientific">Haliangium ochraceum (strain DSM 14365 / JCM 11303 / SMP-2)</name>
    <dbReference type="NCBI Taxonomy" id="502025"/>
    <lineage>
        <taxon>Bacteria</taxon>
        <taxon>Pseudomonadati</taxon>
        <taxon>Myxococcota</taxon>
        <taxon>Polyangia</taxon>
        <taxon>Haliangiales</taxon>
        <taxon>Kofleriaceae</taxon>
        <taxon>Haliangium</taxon>
    </lineage>
</organism>
<keyword evidence="2" id="KW-1185">Reference proteome</keyword>
<sequence>MTTPKQIPDWLLERIALDEVPADLRRAYDLDRRLAEDAELAQRLEALRRDDQEQLAAHPPAQAAAEIERRLRRVRAGAEQAPASSWFARPLVPALLALAALLLVWSLWPAGDAVQVAEIHPPPGAGDGYGDAFEGPDEIRFKGVPRLRLYRQRGDSADELSDGASASVGDLVQIHYSANNAAHGVILSIDGSGAVVLHYPEGRAGDTALEPGDRVPLAHAYELDDARPFERFFFISSADPIDTALVLERANALAQTPTHARSEALELPGALAQWSMTLAKE</sequence>
<dbReference type="EMBL" id="CP001804">
    <property type="protein sequence ID" value="ACY14157.1"/>
    <property type="molecule type" value="Genomic_DNA"/>
</dbReference>
<dbReference type="RefSeq" id="WP_012826765.1">
    <property type="nucleotide sequence ID" value="NC_013440.1"/>
</dbReference>
<dbReference type="OrthoDB" id="371348at2"/>
<proteinExistence type="predicted"/>
<reference evidence="1 2" key="1">
    <citation type="journal article" date="2010" name="Stand. Genomic Sci.">
        <title>Complete genome sequence of Haliangium ochraceum type strain (SMP-2).</title>
        <authorList>
            <consortium name="US DOE Joint Genome Institute (JGI-PGF)"/>
            <person name="Ivanova N."/>
            <person name="Daum C."/>
            <person name="Lang E."/>
            <person name="Abt B."/>
            <person name="Kopitz M."/>
            <person name="Saunders E."/>
            <person name="Lapidus A."/>
            <person name="Lucas S."/>
            <person name="Glavina Del Rio T."/>
            <person name="Nolan M."/>
            <person name="Tice H."/>
            <person name="Copeland A."/>
            <person name="Cheng J.F."/>
            <person name="Chen F."/>
            <person name="Bruce D."/>
            <person name="Goodwin L."/>
            <person name="Pitluck S."/>
            <person name="Mavromatis K."/>
            <person name="Pati A."/>
            <person name="Mikhailova N."/>
            <person name="Chen A."/>
            <person name="Palaniappan K."/>
            <person name="Land M."/>
            <person name="Hauser L."/>
            <person name="Chang Y.J."/>
            <person name="Jeffries C.D."/>
            <person name="Detter J.C."/>
            <person name="Brettin T."/>
            <person name="Rohde M."/>
            <person name="Goker M."/>
            <person name="Bristow J."/>
            <person name="Markowitz V."/>
            <person name="Eisen J.A."/>
            <person name="Hugenholtz P."/>
            <person name="Kyrpides N.C."/>
            <person name="Klenk H.P."/>
        </authorList>
    </citation>
    <scope>NUCLEOTIDE SEQUENCE [LARGE SCALE GENOMIC DNA]</scope>
    <source>
        <strain evidence="2">DSM 14365 / CIP 107738 / JCM 11303 / AJ 13395 / SMP-2</strain>
    </source>
</reference>
<dbReference type="eggNOG" id="COG5662">
    <property type="taxonomic scope" value="Bacteria"/>
</dbReference>
<dbReference type="HOGENOM" id="CLU_1000492_0_0_7"/>
<evidence type="ECO:0000313" key="1">
    <source>
        <dbReference type="EMBL" id="ACY14157.1"/>
    </source>
</evidence>
<evidence type="ECO:0008006" key="3">
    <source>
        <dbReference type="Google" id="ProtNLM"/>
    </source>
</evidence>
<dbReference type="AlphaFoldDB" id="D0LWR0"/>
<dbReference type="Proteomes" id="UP000001880">
    <property type="component" value="Chromosome"/>
</dbReference>
<dbReference type="KEGG" id="hoh:Hoch_1607"/>
<name>D0LWR0_HALO1</name>
<evidence type="ECO:0000313" key="2">
    <source>
        <dbReference type="Proteomes" id="UP000001880"/>
    </source>
</evidence>
<dbReference type="STRING" id="502025.Hoch_1607"/>
<protein>
    <recommendedName>
        <fullName evidence="3">ActD-like protein</fullName>
    </recommendedName>
</protein>
<gene>
    <name evidence="1" type="ordered locus">Hoch_1607</name>
</gene>
<accession>D0LWR0</accession>